<reference evidence="2 3" key="1">
    <citation type="journal article" date="2008" name="Nature">
        <title>The genome of Laccaria bicolor provides insights into mycorrhizal symbiosis.</title>
        <authorList>
            <person name="Martin F."/>
            <person name="Aerts A."/>
            <person name="Ahren D."/>
            <person name="Brun A."/>
            <person name="Danchin E.G.J."/>
            <person name="Duchaussoy F."/>
            <person name="Gibon J."/>
            <person name="Kohler A."/>
            <person name="Lindquist E."/>
            <person name="Pereda V."/>
            <person name="Salamov A."/>
            <person name="Shapiro H.J."/>
            <person name="Wuyts J."/>
            <person name="Blaudez D."/>
            <person name="Buee M."/>
            <person name="Brokstein P."/>
            <person name="Canbaeck B."/>
            <person name="Cohen D."/>
            <person name="Courty P.E."/>
            <person name="Coutinho P.M."/>
            <person name="Delaruelle C."/>
            <person name="Detter J.C."/>
            <person name="Deveau A."/>
            <person name="DiFazio S."/>
            <person name="Duplessis S."/>
            <person name="Fraissinet-Tachet L."/>
            <person name="Lucic E."/>
            <person name="Frey-Klett P."/>
            <person name="Fourrey C."/>
            <person name="Feussner I."/>
            <person name="Gay G."/>
            <person name="Grimwood J."/>
            <person name="Hoegger P.J."/>
            <person name="Jain P."/>
            <person name="Kilaru S."/>
            <person name="Labbe J."/>
            <person name="Lin Y.C."/>
            <person name="Legue V."/>
            <person name="Le Tacon F."/>
            <person name="Marmeisse R."/>
            <person name="Melayah D."/>
            <person name="Montanini B."/>
            <person name="Muratet M."/>
            <person name="Nehls U."/>
            <person name="Niculita-Hirzel H."/>
            <person name="Oudot-Le Secq M.P."/>
            <person name="Peter M."/>
            <person name="Quesneville H."/>
            <person name="Rajashekar B."/>
            <person name="Reich M."/>
            <person name="Rouhier N."/>
            <person name="Schmutz J."/>
            <person name="Yin T."/>
            <person name="Chalot M."/>
            <person name="Henrissat B."/>
            <person name="Kuees U."/>
            <person name="Lucas S."/>
            <person name="Van de Peer Y."/>
            <person name="Podila G.K."/>
            <person name="Polle A."/>
            <person name="Pukkila P.J."/>
            <person name="Richardson P.M."/>
            <person name="Rouze P."/>
            <person name="Sanders I.R."/>
            <person name="Stajich J.E."/>
            <person name="Tunlid A."/>
            <person name="Tuskan G."/>
            <person name="Grigoriev I.V."/>
        </authorList>
    </citation>
    <scope>NUCLEOTIDE SEQUENCE [LARGE SCALE GENOMIC DNA]</scope>
    <source>
        <strain evidence="3">S238N-H82 / ATCC MYA-4686</strain>
    </source>
</reference>
<dbReference type="OrthoDB" id="3263163at2759"/>
<dbReference type="KEGG" id="lbc:LACBIDRAFT_295398"/>
<feature type="region of interest" description="Disordered" evidence="1">
    <location>
        <begin position="426"/>
        <end position="445"/>
    </location>
</feature>
<dbReference type="InParanoid" id="B0DS71"/>
<protein>
    <submittedName>
        <fullName evidence="2">Predicted protein</fullName>
    </submittedName>
</protein>
<feature type="region of interest" description="Disordered" evidence="1">
    <location>
        <begin position="310"/>
        <end position="405"/>
    </location>
</feature>
<dbReference type="GeneID" id="6082571"/>
<feature type="compositionally biased region" description="Low complexity" evidence="1">
    <location>
        <begin position="374"/>
        <end position="387"/>
    </location>
</feature>
<keyword evidence="3" id="KW-1185">Reference proteome</keyword>
<dbReference type="HOGENOM" id="CLU_029713_0_0_1"/>
<feature type="compositionally biased region" description="Low complexity" evidence="1">
    <location>
        <begin position="517"/>
        <end position="529"/>
    </location>
</feature>
<evidence type="ECO:0000313" key="3">
    <source>
        <dbReference type="Proteomes" id="UP000001194"/>
    </source>
</evidence>
<dbReference type="Proteomes" id="UP000001194">
    <property type="component" value="Unassembled WGS sequence"/>
</dbReference>
<feature type="region of interest" description="Disordered" evidence="1">
    <location>
        <begin position="476"/>
        <end position="529"/>
    </location>
</feature>
<evidence type="ECO:0000313" key="2">
    <source>
        <dbReference type="EMBL" id="EDR02500.1"/>
    </source>
</evidence>
<gene>
    <name evidence="2" type="ORF">LACBIDRAFT_295398</name>
</gene>
<organism evidence="3">
    <name type="scientific">Laccaria bicolor (strain S238N-H82 / ATCC MYA-4686)</name>
    <name type="common">Bicoloured deceiver</name>
    <name type="synonym">Laccaria laccata var. bicolor</name>
    <dbReference type="NCBI Taxonomy" id="486041"/>
    <lineage>
        <taxon>Eukaryota</taxon>
        <taxon>Fungi</taxon>
        <taxon>Dikarya</taxon>
        <taxon>Basidiomycota</taxon>
        <taxon>Agaricomycotina</taxon>
        <taxon>Agaricomycetes</taxon>
        <taxon>Agaricomycetidae</taxon>
        <taxon>Agaricales</taxon>
        <taxon>Agaricineae</taxon>
        <taxon>Hydnangiaceae</taxon>
        <taxon>Laccaria</taxon>
    </lineage>
</organism>
<accession>B0DS71</accession>
<evidence type="ECO:0000256" key="1">
    <source>
        <dbReference type="SAM" id="MobiDB-lite"/>
    </source>
</evidence>
<name>B0DS71_LACBS</name>
<dbReference type="EMBL" id="DS547130">
    <property type="protein sequence ID" value="EDR02500.1"/>
    <property type="molecule type" value="Genomic_DNA"/>
</dbReference>
<proteinExistence type="predicted"/>
<dbReference type="AlphaFoldDB" id="B0DS71"/>
<dbReference type="RefSeq" id="XP_001886863.1">
    <property type="nucleotide sequence ID" value="XM_001886828.1"/>
</dbReference>
<sequence>MYMATGSPFETASPHQAIAVLLLVENSQPMSFIWPDLRDLYLTKLVDNIEKTTAPTPIISLVLESYPSQGTQASFPQQYNGLHEGLRDLRFNGSPDNKLNVAKISTGIDCLISVESQGRPAALHLIIVAASTPSDDGMGGGNSFSTWSLLAQKMAQANIHCHVVMSPNEDMTSLTFLFEETARLQGAVEGYPPFPIERGRVTFRLSVQPSHHQFYPDGDFITALTHNQPQRITPSRRNTFPLDSQYTDSLELLDESAPSPSACVESDNAPSLVTQLQQKHGLTKKKVYGAKPVRAPFFREERVRDRHRKIPAPLTLPMPLQHPELTQSGRAVSRSRAERMLRVGQGSPTELHPRRQLGYPRRGSRRPSPENDVGSAGPGPISSPASITTFNEMSPASPYDYPSPVSPTGDDYYGVPSIPKNTTPIVPMTLTPLHGGGSPGDPAWLQQPQTYTPGYASSGAPLSVSYFPVTSQPLYPSNPHQYCDPDPQAPQMGLQSQERQHLPQPPMGSLSPPQIPPQQLQPHLQHQPQHTMAMLSYPQLSYPTPQPIESNIYTHPPFPPAGGVEVTNGLHTQPQPPTPVSELEPIRPPLKKSRSYAEEDEIPFTFEKEYVAATTALFEQEVLPGYPDYPALGQSVKAVPSNVPPELSNPTTAQTALSPCRGELYINESDSLPVQQLGGLYASRGRPDGPPPPASVQLVSEGRGPQYHGFGSQLQHISMSANMEHKPPAHCTLAYSTTFSPGTSSSLTGWAG</sequence>